<accession>A0A7X4LHE4</accession>
<gene>
    <name evidence="2" type="ORF">F9817_02110</name>
</gene>
<feature type="transmembrane region" description="Helical" evidence="1">
    <location>
        <begin position="7"/>
        <end position="32"/>
    </location>
</feature>
<evidence type="ECO:0000313" key="2">
    <source>
        <dbReference type="EMBL" id="MZI91998.1"/>
    </source>
</evidence>
<name>A0A7X4LHE4_9VIBR</name>
<protein>
    <submittedName>
        <fullName evidence="2">Uncharacterized protein</fullName>
    </submittedName>
</protein>
<keyword evidence="1" id="KW-1133">Transmembrane helix</keyword>
<dbReference type="Proteomes" id="UP000462621">
    <property type="component" value="Unassembled WGS sequence"/>
</dbReference>
<keyword evidence="1" id="KW-0812">Transmembrane</keyword>
<feature type="transmembrane region" description="Helical" evidence="1">
    <location>
        <begin position="38"/>
        <end position="61"/>
    </location>
</feature>
<comment type="caution">
    <text evidence="2">The sequence shown here is derived from an EMBL/GenBank/DDBJ whole genome shotgun (WGS) entry which is preliminary data.</text>
</comment>
<keyword evidence="1" id="KW-0472">Membrane</keyword>
<sequence>MVTLIKFLIGMASTIQVLIGLAGLFLSGLFASGIPAELGALISVLPIILVCLAGLGYWSIFKNNRAGQYSYSIVLLLAWPAGTIIGAILIGLLLATNGSASKTAAASN</sequence>
<evidence type="ECO:0000256" key="1">
    <source>
        <dbReference type="SAM" id="Phobius"/>
    </source>
</evidence>
<evidence type="ECO:0000313" key="3">
    <source>
        <dbReference type="Proteomes" id="UP000462621"/>
    </source>
</evidence>
<dbReference type="AlphaFoldDB" id="A0A7X4LHE4"/>
<organism evidence="2 3">
    <name type="scientific">Vibrio eleionomae</name>
    <dbReference type="NCBI Taxonomy" id="2653505"/>
    <lineage>
        <taxon>Bacteria</taxon>
        <taxon>Pseudomonadati</taxon>
        <taxon>Pseudomonadota</taxon>
        <taxon>Gammaproteobacteria</taxon>
        <taxon>Vibrionales</taxon>
        <taxon>Vibrionaceae</taxon>
        <taxon>Vibrio</taxon>
    </lineage>
</organism>
<feature type="transmembrane region" description="Helical" evidence="1">
    <location>
        <begin position="73"/>
        <end position="95"/>
    </location>
</feature>
<keyword evidence="3" id="KW-1185">Reference proteome</keyword>
<reference evidence="2 3" key="1">
    <citation type="submission" date="2019-10" db="EMBL/GenBank/DDBJ databases">
        <title>Vibrio sp. nov. isolated from a shrimp pond.</title>
        <authorList>
            <person name="Gomez-Gil B."/>
            <person name="Enciso-Ibarra J."/>
            <person name="Enciso-Ibarra K."/>
            <person name="Bolan-Mejia C."/>
        </authorList>
    </citation>
    <scope>NUCLEOTIDE SEQUENCE [LARGE SCALE GENOMIC DNA]</scope>
    <source>
        <strain evidence="2 3">CAIM 722</strain>
    </source>
</reference>
<dbReference type="RefSeq" id="WP_161153309.1">
    <property type="nucleotide sequence ID" value="NZ_WEKT01000002.1"/>
</dbReference>
<dbReference type="EMBL" id="WEKT01000002">
    <property type="protein sequence ID" value="MZI91998.1"/>
    <property type="molecule type" value="Genomic_DNA"/>
</dbReference>
<proteinExistence type="predicted"/>